<dbReference type="Proteomes" id="UP001642520">
    <property type="component" value="Unassembled WGS sequence"/>
</dbReference>
<evidence type="ECO:0000256" key="1">
    <source>
        <dbReference type="SAM" id="Coils"/>
    </source>
</evidence>
<evidence type="ECO:0008006" key="4">
    <source>
        <dbReference type="Google" id="ProtNLM"/>
    </source>
</evidence>
<reference evidence="2 3" key="1">
    <citation type="submission" date="2024-08" db="EMBL/GenBank/DDBJ databases">
        <authorList>
            <person name="Will J Nash"/>
            <person name="Angela Man"/>
            <person name="Seanna McTaggart"/>
            <person name="Kendall Baker"/>
            <person name="Tom Barker"/>
            <person name="Leah Catchpole"/>
            <person name="Alex Durrant"/>
            <person name="Karim Gharbi"/>
            <person name="Naomi Irish"/>
            <person name="Gemy Kaithakottil"/>
            <person name="Debby Ku"/>
            <person name="Aaliyah Providence"/>
            <person name="Felix Shaw"/>
            <person name="David Swarbreck"/>
            <person name="Chris Watkins"/>
            <person name="Ann M. McCartney"/>
            <person name="Giulio Formenti"/>
            <person name="Alice Mouton"/>
            <person name="Noel Vella"/>
            <person name="Bjorn M von Reumont"/>
            <person name="Adriana Vella"/>
            <person name="Wilfried Haerty"/>
        </authorList>
    </citation>
    <scope>NUCLEOTIDE SEQUENCE [LARGE SCALE GENOMIC DNA]</scope>
</reference>
<comment type="caution">
    <text evidence="2">The sequence shown here is derived from an EMBL/GenBank/DDBJ whole genome shotgun (WGS) entry which is preliminary data.</text>
</comment>
<keyword evidence="1" id="KW-0175">Coiled coil</keyword>
<feature type="coiled-coil region" evidence="1">
    <location>
        <begin position="52"/>
        <end position="121"/>
    </location>
</feature>
<gene>
    <name evidence="2" type="ORF">XYLVIOL_LOCUS6908</name>
</gene>
<name>A0ABP1NV15_XYLVO</name>
<evidence type="ECO:0000313" key="3">
    <source>
        <dbReference type="Proteomes" id="UP001642520"/>
    </source>
</evidence>
<dbReference type="EMBL" id="CAXAJV020001293">
    <property type="protein sequence ID" value="CAL7944878.1"/>
    <property type="molecule type" value="Genomic_DNA"/>
</dbReference>
<accession>A0ABP1NV15</accession>
<keyword evidence="3" id="KW-1185">Reference proteome</keyword>
<proteinExistence type="predicted"/>
<organism evidence="2 3">
    <name type="scientific">Xylocopa violacea</name>
    <name type="common">Violet carpenter bee</name>
    <name type="synonym">Apis violacea</name>
    <dbReference type="NCBI Taxonomy" id="135666"/>
    <lineage>
        <taxon>Eukaryota</taxon>
        <taxon>Metazoa</taxon>
        <taxon>Ecdysozoa</taxon>
        <taxon>Arthropoda</taxon>
        <taxon>Hexapoda</taxon>
        <taxon>Insecta</taxon>
        <taxon>Pterygota</taxon>
        <taxon>Neoptera</taxon>
        <taxon>Endopterygota</taxon>
        <taxon>Hymenoptera</taxon>
        <taxon>Apocrita</taxon>
        <taxon>Aculeata</taxon>
        <taxon>Apoidea</taxon>
        <taxon>Anthophila</taxon>
        <taxon>Apidae</taxon>
        <taxon>Xylocopa</taxon>
        <taxon>Xylocopa</taxon>
    </lineage>
</organism>
<sequence>MEEFSCDIVHVLQNRDFSVLQKLMLYCSNFRAKIAAKVEDATAYEVEYMGKRTESVNKISELQQEIETLQCEVDAIKLQQKIVDKKIINAVKQQEKLEEEINDARLKRDNLSLEMVDLQIESEKRKEKKILTWDAIKLACYTYKQNLDFRIQLINSKESEQIKIYFFIHDTATKDKYFVYLFNCNNQWKVEEIQPMLKTEHLNDLKELVNFSNQSEVSDITAFLCKLRYIFLKYYLNTK</sequence>
<protein>
    <recommendedName>
        <fullName evidence="4">Kinetochore protein SPC25</fullName>
    </recommendedName>
</protein>
<evidence type="ECO:0000313" key="2">
    <source>
        <dbReference type="EMBL" id="CAL7944878.1"/>
    </source>
</evidence>